<organism evidence="1 2">
    <name type="scientific">Racocetra persica</name>
    <dbReference type="NCBI Taxonomy" id="160502"/>
    <lineage>
        <taxon>Eukaryota</taxon>
        <taxon>Fungi</taxon>
        <taxon>Fungi incertae sedis</taxon>
        <taxon>Mucoromycota</taxon>
        <taxon>Glomeromycotina</taxon>
        <taxon>Glomeromycetes</taxon>
        <taxon>Diversisporales</taxon>
        <taxon>Gigasporaceae</taxon>
        <taxon>Racocetra</taxon>
    </lineage>
</organism>
<name>A0ACA9RMQ6_9GLOM</name>
<feature type="non-terminal residue" evidence="1">
    <location>
        <position position="91"/>
    </location>
</feature>
<sequence length="91" mass="11004">RKSSRTWYWESFGAPTFDWKFTYQDEQLMKEMITYIDSIITAMNPDNSTHISQQYPCQKRQTELTDNFEDYCQLVNRLQKHTKCSPPYCFV</sequence>
<accession>A0ACA9RMQ6</accession>
<feature type="non-terminal residue" evidence="1">
    <location>
        <position position="1"/>
    </location>
</feature>
<dbReference type="Proteomes" id="UP000789920">
    <property type="component" value="Unassembled WGS sequence"/>
</dbReference>
<protein>
    <submittedName>
        <fullName evidence="1">16743_t:CDS:1</fullName>
    </submittedName>
</protein>
<comment type="caution">
    <text evidence="1">The sequence shown here is derived from an EMBL/GenBank/DDBJ whole genome shotgun (WGS) entry which is preliminary data.</text>
</comment>
<evidence type="ECO:0000313" key="2">
    <source>
        <dbReference type="Proteomes" id="UP000789920"/>
    </source>
</evidence>
<gene>
    <name evidence="1" type="ORF">RPERSI_LOCUS20913</name>
</gene>
<reference evidence="1" key="1">
    <citation type="submission" date="2021-06" db="EMBL/GenBank/DDBJ databases">
        <authorList>
            <person name="Kallberg Y."/>
            <person name="Tangrot J."/>
            <person name="Rosling A."/>
        </authorList>
    </citation>
    <scope>NUCLEOTIDE SEQUENCE</scope>
    <source>
        <strain evidence="1">MA461A</strain>
    </source>
</reference>
<proteinExistence type="predicted"/>
<dbReference type="EMBL" id="CAJVQC010060080">
    <property type="protein sequence ID" value="CAG8800405.1"/>
    <property type="molecule type" value="Genomic_DNA"/>
</dbReference>
<keyword evidence="2" id="KW-1185">Reference proteome</keyword>
<evidence type="ECO:0000313" key="1">
    <source>
        <dbReference type="EMBL" id="CAG8800405.1"/>
    </source>
</evidence>